<dbReference type="Pfam" id="PF01458">
    <property type="entry name" value="SUFBD_core"/>
    <property type="match status" value="1"/>
</dbReference>
<dbReference type="InterPro" id="IPR045595">
    <property type="entry name" value="SufBD_N"/>
</dbReference>
<dbReference type="RefSeq" id="WP_011613675.1">
    <property type="nucleotide sequence ID" value="NC_008312.1"/>
</dbReference>
<dbReference type="InterPro" id="IPR055346">
    <property type="entry name" value="Fe-S_cluster_assembly_SufBD"/>
</dbReference>
<dbReference type="InterPro" id="IPR000825">
    <property type="entry name" value="SUF_FeS_clus_asmbl_SufBD_core"/>
</dbReference>
<dbReference type="NCBIfam" id="TIGR01981">
    <property type="entry name" value="sufD"/>
    <property type="match status" value="1"/>
</dbReference>
<feature type="domain" description="SUF system FeS cluster assembly SufBD N-terminal" evidence="3">
    <location>
        <begin position="34"/>
        <end position="182"/>
    </location>
</feature>
<dbReference type="Pfam" id="PF19295">
    <property type="entry name" value="SufBD_N"/>
    <property type="match status" value="1"/>
</dbReference>
<dbReference type="SUPFAM" id="SSF101960">
    <property type="entry name" value="Stabilizer of iron transporter SufD"/>
    <property type="match status" value="1"/>
</dbReference>
<sequence length="453" mass="50294">MQISVKPEIFYLDKLLEESCKKVSPAIASDFSLDVKMAAWLQQVRDRAAAWVRELSIPTKKDEEWRFTNLSSMMKLSFQAPTLVDLDALNIAPFILPEVADSRLVFVNGVFAPQLSEVKGIENQVFVGNLGQLPEEYQKRVGNYLAQQPGSEEVFTCLNTAGLTDAAVVWLPKNQVLEKPIHLLFIATETEIPILTQRRCLVVAESNSSGKIIEHCVTAEVICPEAPNSHPYLTNTVTEIWVEENAEIDHTRVQRDAGAAFHIGKTAIAQAKNSRYTCNAINLGGRLSRHNLEVVQMGEGTETNLYGLAFLRNEQEIDTHSSITLNYPNSVTDQLYKCIVDDKAHSIFNGKIYVSQTAQLTNAAQLNRNLLLSSGGRVDTKPQLEIIADNVQCSHGATVSQLDDDEVFYLQSRGLSQEASRNLLIDAFAAEILNKLPLPSLQRILKQCVACKI</sequence>
<protein>
    <submittedName>
        <fullName evidence="4">FeS assembly protein SufD</fullName>
    </submittedName>
</protein>
<dbReference type="InterPro" id="IPR011542">
    <property type="entry name" value="SUF_FeS_clus_asmbl_SufD"/>
</dbReference>
<dbReference type="STRING" id="203124.Tery_4357"/>
<gene>
    <name evidence="4" type="ordered locus">Tery_4357</name>
</gene>
<dbReference type="AlphaFoldDB" id="Q10WM5"/>
<evidence type="ECO:0000259" key="2">
    <source>
        <dbReference type="Pfam" id="PF01458"/>
    </source>
</evidence>
<dbReference type="OrthoDB" id="9803529at2"/>
<feature type="domain" description="SUF system FeS cluster assembly SufBD core" evidence="2">
    <location>
        <begin position="194"/>
        <end position="428"/>
    </location>
</feature>
<dbReference type="HOGENOM" id="CLU_026231_5_2_3"/>
<name>Q10WM5_TRIEI</name>
<dbReference type="KEGG" id="ter:Tery_4357"/>
<evidence type="ECO:0000313" key="4">
    <source>
        <dbReference type="EMBL" id="ABG53349.1"/>
    </source>
</evidence>
<dbReference type="InterPro" id="IPR037284">
    <property type="entry name" value="SUF_FeS_clus_asmbl_SufBD_sf"/>
</dbReference>
<reference evidence="4" key="1">
    <citation type="submission" date="2006-06" db="EMBL/GenBank/DDBJ databases">
        <title>Complete sequence of Trichodesmium erythraeum IMS101.</title>
        <authorList>
            <consortium name="US DOE Joint Genome Institute"/>
            <person name="Copeland A."/>
            <person name="Lucas S."/>
            <person name="Lapidus A."/>
            <person name="Barry K."/>
            <person name="Detter J.C."/>
            <person name="Glavina del Rio T."/>
            <person name="Hammon N."/>
            <person name="Israni S."/>
            <person name="Dalin E."/>
            <person name="Tice H."/>
            <person name="Pitluck S."/>
            <person name="Kiss H."/>
            <person name="Munk A.C."/>
            <person name="Brettin T."/>
            <person name="Bruce D."/>
            <person name="Han C."/>
            <person name="Tapia R."/>
            <person name="Gilna P."/>
            <person name="Schmutz J."/>
            <person name="Larimer F."/>
            <person name="Land M."/>
            <person name="Hauser L."/>
            <person name="Kyrpides N."/>
            <person name="Kim E."/>
            <person name="Richardson P."/>
        </authorList>
    </citation>
    <scope>NUCLEOTIDE SEQUENCE [LARGE SCALE GENOMIC DNA]</scope>
    <source>
        <strain evidence="4">IMS101</strain>
    </source>
</reference>
<dbReference type="PANTHER" id="PTHR43575">
    <property type="entry name" value="PROTEIN ABCI7, CHLOROPLASTIC"/>
    <property type="match status" value="1"/>
</dbReference>
<dbReference type="eggNOG" id="COG0719">
    <property type="taxonomic scope" value="Bacteria"/>
</dbReference>
<evidence type="ECO:0000259" key="3">
    <source>
        <dbReference type="Pfam" id="PF19295"/>
    </source>
</evidence>
<organism evidence="4">
    <name type="scientific">Trichodesmium erythraeum (strain IMS101)</name>
    <dbReference type="NCBI Taxonomy" id="203124"/>
    <lineage>
        <taxon>Bacteria</taxon>
        <taxon>Bacillati</taxon>
        <taxon>Cyanobacteriota</taxon>
        <taxon>Cyanophyceae</taxon>
        <taxon>Oscillatoriophycideae</taxon>
        <taxon>Oscillatoriales</taxon>
        <taxon>Microcoleaceae</taxon>
        <taxon>Trichodesmium</taxon>
    </lineage>
</organism>
<comment type="similarity">
    <text evidence="1">Belongs to the iron-sulfur cluster assembly SufBD family.</text>
</comment>
<evidence type="ECO:0000256" key="1">
    <source>
        <dbReference type="ARBA" id="ARBA00043967"/>
    </source>
</evidence>
<dbReference type="PANTHER" id="PTHR43575:SF1">
    <property type="entry name" value="PROTEIN ABCI7, CHLOROPLASTIC"/>
    <property type="match status" value="1"/>
</dbReference>
<dbReference type="GO" id="GO:0016226">
    <property type="term" value="P:iron-sulfur cluster assembly"/>
    <property type="evidence" value="ECO:0007669"/>
    <property type="project" value="InterPro"/>
</dbReference>
<accession>Q10WM5</accession>
<proteinExistence type="inferred from homology"/>
<dbReference type="EMBL" id="CP000393">
    <property type="protein sequence ID" value="ABG53349.1"/>
    <property type="molecule type" value="Genomic_DNA"/>
</dbReference>